<evidence type="ECO:0000313" key="2">
    <source>
        <dbReference type="EMBL" id="VDM76470.1"/>
    </source>
</evidence>
<evidence type="ECO:0008006" key="4">
    <source>
        <dbReference type="Google" id="ProtNLM"/>
    </source>
</evidence>
<dbReference type="InterPro" id="IPR000884">
    <property type="entry name" value="TSP1_rpt"/>
</dbReference>
<name>A0A3P7ITN2_STRVU</name>
<dbReference type="OrthoDB" id="5781878at2759"/>
<keyword evidence="1" id="KW-0812">Transmembrane</keyword>
<organism evidence="2 3">
    <name type="scientific">Strongylus vulgaris</name>
    <name type="common">Blood worm</name>
    <dbReference type="NCBI Taxonomy" id="40348"/>
    <lineage>
        <taxon>Eukaryota</taxon>
        <taxon>Metazoa</taxon>
        <taxon>Ecdysozoa</taxon>
        <taxon>Nematoda</taxon>
        <taxon>Chromadorea</taxon>
        <taxon>Rhabditida</taxon>
        <taxon>Rhabditina</taxon>
        <taxon>Rhabditomorpha</taxon>
        <taxon>Strongyloidea</taxon>
        <taxon>Strongylidae</taxon>
        <taxon>Strongylus</taxon>
    </lineage>
</organism>
<keyword evidence="1" id="KW-1133">Transmembrane helix</keyword>
<gene>
    <name evidence="2" type="ORF">SVUK_LOCUS11468</name>
</gene>
<proteinExistence type="predicted"/>
<dbReference type="Proteomes" id="UP000270094">
    <property type="component" value="Unassembled WGS sequence"/>
</dbReference>
<keyword evidence="3" id="KW-1185">Reference proteome</keyword>
<dbReference type="EMBL" id="UYYB01097070">
    <property type="protein sequence ID" value="VDM76470.1"/>
    <property type="molecule type" value="Genomic_DNA"/>
</dbReference>
<sequence length="148" mass="16348">MIPYVRVFSFVYTIRAAFVYATAIDAIGIWPSLQSFSLVYTMKALLISVALFNALDAFSLSFFSNEPTTPYLHPLSPPETNPASARAKRQAYQVYVDGDSSVSLDKTGQSESGPWGQWTPEECSRTCGGGVQIEKRQCSCVVHFIFLS</sequence>
<dbReference type="Gene3D" id="2.20.100.10">
    <property type="entry name" value="Thrombospondin type-1 (TSP1) repeat"/>
    <property type="match status" value="1"/>
</dbReference>
<accession>A0A3P7ITN2</accession>
<reference evidence="2 3" key="1">
    <citation type="submission" date="2018-11" db="EMBL/GenBank/DDBJ databases">
        <authorList>
            <consortium name="Pathogen Informatics"/>
        </authorList>
    </citation>
    <scope>NUCLEOTIDE SEQUENCE [LARGE SCALE GENOMIC DNA]</scope>
</reference>
<keyword evidence="1" id="KW-0472">Membrane</keyword>
<protein>
    <recommendedName>
        <fullName evidence="4">ADAMTS cysteine-rich domain-containing protein</fullName>
    </recommendedName>
</protein>
<evidence type="ECO:0000256" key="1">
    <source>
        <dbReference type="SAM" id="Phobius"/>
    </source>
</evidence>
<dbReference type="InterPro" id="IPR036383">
    <property type="entry name" value="TSP1_rpt_sf"/>
</dbReference>
<evidence type="ECO:0000313" key="3">
    <source>
        <dbReference type="Proteomes" id="UP000270094"/>
    </source>
</evidence>
<dbReference type="SUPFAM" id="SSF82895">
    <property type="entry name" value="TSP-1 type 1 repeat"/>
    <property type="match status" value="1"/>
</dbReference>
<dbReference type="AlphaFoldDB" id="A0A3P7ITN2"/>
<feature type="transmembrane region" description="Helical" evidence="1">
    <location>
        <begin position="36"/>
        <end position="55"/>
    </location>
</feature>
<feature type="transmembrane region" description="Helical" evidence="1">
    <location>
        <begin position="7"/>
        <end position="30"/>
    </location>
</feature>
<dbReference type="PROSITE" id="PS50092">
    <property type="entry name" value="TSP1"/>
    <property type="match status" value="1"/>
</dbReference>